<evidence type="ECO:0000313" key="3">
    <source>
        <dbReference type="Proteomes" id="UP000251993"/>
    </source>
</evidence>
<keyword evidence="1" id="KW-0812">Transmembrane</keyword>
<feature type="transmembrane region" description="Helical" evidence="1">
    <location>
        <begin position="87"/>
        <end position="107"/>
    </location>
</feature>
<keyword evidence="1" id="KW-0472">Membrane</keyword>
<evidence type="ECO:0000313" key="2">
    <source>
        <dbReference type="EMBL" id="AXE18113.1"/>
    </source>
</evidence>
<reference evidence="2 3" key="1">
    <citation type="submission" date="2018-07" db="EMBL/GenBank/DDBJ databases">
        <title>Genome sequencing of Runella.</title>
        <authorList>
            <person name="Baek M.-G."/>
            <person name="Yi H."/>
        </authorList>
    </citation>
    <scope>NUCLEOTIDE SEQUENCE [LARGE SCALE GENOMIC DNA]</scope>
    <source>
        <strain evidence="2 3">HYN0085</strain>
    </source>
</reference>
<dbReference type="InterPro" id="IPR025635">
    <property type="entry name" value="DUF4293"/>
</dbReference>
<evidence type="ECO:0000256" key="1">
    <source>
        <dbReference type="SAM" id="Phobius"/>
    </source>
</evidence>
<dbReference type="RefSeq" id="WP_114066898.1">
    <property type="nucleotide sequence ID" value="NZ_CP030850.1"/>
</dbReference>
<organism evidence="2 3">
    <name type="scientific">Runella rosea</name>
    <dbReference type="NCBI Taxonomy" id="2259595"/>
    <lineage>
        <taxon>Bacteria</taxon>
        <taxon>Pseudomonadati</taxon>
        <taxon>Bacteroidota</taxon>
        <taxon>Cytophagia</taxon>
        <taxon>Cytophagales</taxon>
        <taxon>Spirosomataceae</taxon>
        <taxon>Runella</taxon>
    </lineage>
</organism>
<feature type="transmembrane region" description="Helical" evidence="1">
    <location>
        <begin position="57"/>
        <end position="75"/>
    </location>
</feature>
<proteinExistence type="predicted"/>
<dbReference type="AlphaFoldDB" id="A0A344THJ2"/>
<dbReference type="OrthoDB" id="594989at2"/>
<keyword evidence="3" id="KW-1185">Reference proteome</keyword>
<name>A0A344THJ2_9BACT</name>
<feature type="transmembrane region" description="Helical" evidence="1">
    <location>
        <begin position="122"/>
        <end position="143"/>
    </location>
</feature>
<sequence length="157" mass="17314">MLQRIQSLFLALVAVGMGGMISLPIWDKTALDTTQSVHLTALRLIHQQGTSSVITPVWYLTLLGALVAALAAFALSQYKNRLLQSGLCAANSVLMTIIMGLVMYFVFGKAKNLFDPAANGDFGLGFYSLILAMLANVLANRFIRRDEKFVRSQERMR</sequence>
<dbReference type="Proteomes" id="UP000251993">
    <property type="component" value="Chromosome"/>
</dbReference>
<gene>
    <name evidence="2" type="ORF">DR864_10375</name>
</gene>
<accession>A0A344THJ2</accession>
<dbReference type="EMBL" id="CP030850">
    <property type="protein sequence ID" value="AXE18113.1"/>
    <property type="molecule type" value="Genomic_DNA"/>
</dbReference>
<dbReference type="KEGG" id="run:DR864_10375"/>
<dbReference type="Pfam" id="PF14126">
    <property type="entry name" value="DUF4293"/>
    <property type="match status" value="1"/>
</dbReference>
<protein>
    <submittedName>
        <fullName evidence="2">DUF4293 domain-containing protein</fullName>
    </submittedName>
</protein>
<keyword evidence="1" id="KW-1133">Transmembrane helix</keyword>
<feature type="transmembrane region" description="Helical" evidence="1">
    <location>
        <begin position="7"/>
        <end position="26"/>
    </location>
</feature>